<dbReference type="PATRIC" id="fig|84531.7.peg.3093"/>
<evidence type="ECO:0000313" key="2">
    <source>
        <dbReference type="EMBL" id="ALN80008.1"/>
    </source>
</evidence>
<dbReference type="AlphaFoldDB" id="A0A0S2DZJ0"/>
<protein>
    <recommendedName>
        <fullName evidence="4">Lipoprotein</fullName>
    </recommendedName>
</protein>
<sequence>MKSPLLAAAVCATALGSLLSMTQALAAPPCPECFYPYRACIRSAVTAEQQLACELEYDDCRATYCEFTATANDALLPRERDLASPVEAARIVDTRQGAR</sequence>
<dbReference type="RefSeq" id="WP_057917444.1">
    <property type="nucleotide sequence ID" value="NZ_CP011129.1"/>
</dbReference>
<dbReference type="EMBL" id="CP011129">
    <property type="protein sequence ID" value="ALN80008.1"/>
    <property type="molecule type" value="Genomic_DNA"/>
</dbReference>
<evidence type="ECO:0000256" key="1">
    <source>
        <dbReference type="SAM" id="SignalP"/>
    </source>
</evidence>
<dbReference type="KEGG" id="laq:GLA29479_3166"/>
<feature type="chain" id="PRO_5009798080" description="Lipoprotein" evidence="1">
    <location>
        <begin position="27"/>
        <end position="99"/>
    </location>
</feature>
<dbReference type="Proteomes" id="UP000060787">
    <property type="component" value="Chromosome"/>
</dbReference>
<gene>
    <name evidence="2" type="ORF">LA76x_1856</name>
</gene>
<organism evidence="2 3">
    <name type="scientific">Lysobacter antibioticus</name>
    <dbReference type="NCBI Taxonomy" id="84531"/>
    <lineage>
        <taxon>Bacteria</taxon>
        <taxon>Pseudomonadati</taxon>
        <taxon>Pseudomonadota</taxon>
        <taxon>Gammaproteobacteria</taxon>
        <taxon>Lysobacterales</taxon>
        <taxon>Lysobacteraceae</taxon>
        <taxon>Lysobacter</taxon>
    </lineage>
</organism>
<dbReference type="KEGG" id="lab:LA76x_1856"/>
<feature type="signal peptide" evidence="1">
    <location>
        <begin position="1"/>
        <end position="26"/>
    </location>
</feature>
<proteinExistence type="predicted"/>
<keyword evidence="3" id="KW-1185">Reference proteome</keyword>
<keyword evidence="1" id="KW-0732">Signal</keyword>
<evidence type="ECO:0000313" key="3">
    <source>
        <dbReference type="Proteomes" id="UP000060787"/>
    </source>
</evidence>
<evidence type="ECO:0008006" key="4">
    <source>
        <dbReference type="Google" id="ProtNLM"/>
    </source>
</evidence>
<name>A0A0S2DZJ0_LYSAN</name>
<accession>A0A0S2DZJ0</accession>
<reference evidence="2 3" key="1">
    <citation type="journal article" date="2015" name="BMC Genomics">
        <title>Comparative genomics and metabolic profiling of the genus Lysobacter.</title>
        <authorList>
            <person name="de Bruijn I."/>
            <person name="Cheng X."/>
            <person name="de Jager V."/>
            <person name="Exposito R.G."/>
            <person name="Watrous J."/>
            <person name="Patel N."/>
            <person name="Postma J."/>
            <person name="Dorrestein P.C."/>
            <person name="Kobayashi D."/>
            <person name="Raaijmakers J.M."/>
        </authorList>
    </citation>
    <scope>NUCLEOTIDE SEQUENCE [LARGE SCALE GENOMIC DNA]</scope>
    <source>
        <strain evidence="2 3">76</strain>
    </source>
</reference>